<evidence type="ECO:0000313" key="11">
    <source>
        <dbReference type="EMBL" id="HHE55715.1"/>
    </source>
</evidence>
<gene>
    <name evidence="7" type="primary">rplV</name>
    <name evidence="11" type="ORF">ENL21_08025</name>
</gene>
<evidence type="ECO:0000256" key="2">
    <source>
        <dbReference type="ARBA" id="ARBA00022730"/>
    </source>
</evidence>
<comment type="function">
    <text evidence="7 10">This protein binds specifically to 23S rRNA; its binding is stimulated by other ribosomal proteins, e.g., L4, L17, and L20. It is important during the early stages of 50S assembly. It makes multiple contacts with different domains of the 23S rRNA in the assembled 50S subunit and ribosome.</text>
</comment>
<dbReference type="InterPro" id="IPR047867">
    <property type="entry name" value="Ribosomal_uL22_bac/org-type"/>
</dbReference>
<dbReference type="Proteomes" id="UP000886111">
    <property type="component" value="Unassembled WGS sequence"/>
</dbReference>
<dbReference type="Gene3D" id="3.90.470.10">
    <property type="entry name" value="Ribosomal protein L22/L17"/>
    <property type="match status" value="1"/>
</dbReference>
<comment type="subunit">
    <text evidence="7 9">Part of the 50S ribosomal subunit.</text>
</comment>
<keyword evidence="2 7" id="KW-0699">rRNA-binding</keyword>
<dbReference type="SUPFAM" id="SSF54843">
    <property type="entry name" value="Ribosomal protein L22"/>
    <property type="match status" value="1"/>
</dbReference>
<dbReference type="InterPro" id="IPR005727">
    <property type="entry name" value="Ribosomal_uL22_bac/chlpt-type"/>
</dbReference>
<comment type="similarity">
    <text evidence="1 7 8">Belongs to the universal ribosomal protein uL22 family.</text>
</comment>
<dbReference type="GO" id="GO:0019843">
    <property type="term" value="F:rRNA binding"/>
    <property type="evidence" value="ECO:0007669"/>
    <property type="project" value="UniProtKB-UniRule"/>
</dbReference>
<keyword evidence="4 7" id="KW-0689">Ribosomal protein</keyword>
<protein>
    <recommendedName>
        <fullName evidence="6 7">Large ribosomal subunit protein uL22</fullName>
    </recommendedName>
</protein>
<evidence type="ECO:0000256" key="10">
    <source>
        <dbReference type="RuleBase" id="RU004008"/>
    </source>
</evidence>
<evidence type="ECO:0000256" key="9">
    <source>
        <dbReference type="RuleBase" id="RU004006"/>
    </source>
</evidence>
<organism evidence="11">
    <name type="scientific">Caldithrix abyssi</name>
    <dbReference type="NCBI Taxonomy" id="187145"/>
    <lineage>
        <taxon>Bacteria</taxon>
        <taxon>Pseudomonadati</taxon>
        <taxon>Calditrichota</taxon>
        <taxon>Calditrichia</taxon>
        <taxon>Calditrichales</taxon>
        <taxon>Calditrichaceae</taxon>
        <taxon>Caldithrix</taxon>
    </lineage>
</organism>
<dbReference type="HAMAP" id="MF_01331_B">
    <property type="entry name" value="Ribosomal_uL22_B"/>
    <property type="match status" value="1"/>
</dbReference>
<comment type="function">
    <text evidence="7">The globular domain of the protein is located near the polypeptide exit tunnel on the outside of the subunit, while an extended beta-hairpin is found that lines the wall of the exit tunnel in the center of the 70S ribosome.</text>
</comment>
<evidence type="ECO:0000256" key="8">
    <source>
        <dbReference type="RuleBase" id="RU004005"/>
    </source>
</evidence>
<dbReference type="GO" id="GO:0022625">
    <property type="term" value="C:cytosolic large ribosomal subunit"/>
    <property type="evidence" value="ECO:0007669"/>
    <property type="project" value="TreeGrafter"/>
</dbReference>
<dbReference type="GO" id="GO:0003735">
    <property type="term" value="F:structural constituent of ribosome"/>
    <property type="evidence" value="ECO:0007669"/>
    <property type="project" value="InterPro"/>
</dbReference>
<dbReference type="GO" id="GO:0006412">
    <property type="term" value="P:translation"/>
    <property type="evidence" value="ECO:0007669"/>
    <property type="project" value="UniProtKB-UniRule"/>
</dbReference>
<dbReference type="AlphaFoldDB" id="A0A7V5H585"/>
<evidence type="ECO:0000256" key="4">
    <source>
        <dbReference type="ARBA" id="ARBA00022980"/>
    </source>
</evidence>
<dbReference type="PANTHER" id="PTHR13501">
    <property type="entry name" value="CHLOROPLAST 50S RIBOSOMAL PROTEIN L22-RELATED"/>
    <property type="match status" value="1"/>
</dbReference>
<sequence length="114" mass="12908">MEAVAKTKYVRISPRKMRQVLQLVKGKSVEEALDLLHFTNKRAAEPISKTIKSAFANLGIKEEGKRLDMRDVFITKAFVDGGPTLKRFRPMSMGRAGRIRKRTSHLTIVVEHSS</sequence>
<comment type="caution">
    <text evidence="11">The sequence shown here is derived from an EMBL/GenBank/DDBJ whole genome shotgun (WGS) entry which is preliminary data.</text>
</comment>
<name>A0A7V5H585_CALAY</name>
<evidence type="ECO:0000256" key="1">
    <source>
        <dbReference type="ARBA" id="ARBA00009451"/>
    </source>
</evidence>
<dbReference type="PANTHER" id="PTHR13501:SF8">
    <property type="entry name" value="LARGE RIBOSOMAL SUBUNIT PROTEIN UL22M"/>
    <property type="match status" value="1"/>
</dbReference>
<dbReference type="CDD" id="cd00336">
    <property type="entry name" value="Ribosomal_L22"/>
    <property type="match status" value="1"/>
</dbReference>
<keyword evidence="3 7" id="KW-0694">RNA-binding</keyword>
<accession>A0A7V5H585</accession>
<dbReference type="InterPro" id="IPR001063">
    <property type="entry name" value="Ribosomal_uL22"/>
</dbReference>
<evidence type="ECO:0000256" key="7">
    <source>
        <dbReference type="HAMAP-Rule" id="MF_01331"/>
    </source>
</evidence>
<evidence type="ECO:0000256" key="6">
    <source>
        <dbReference type="ARBA" id="ARBA00035207"/>
    </source>
</evidence>
<proteinExistence type="inferred from homology"/>
<dbReference type="EMBL" id="DRTD01000598">
    <property type="protein sequence ID" value="HHE55715.1"/>
    <property type="molecule type" value="Genomic_DNA"/>
</dbReference>
<evidence type="ECO:0000256" key="5">
    <source>
        <dbReference type="ARBA" id="ARBA00023274"/>
    </source>
</evidence>
<keyword evidence="5 7" id="KW-0687">Ribonucleoprotein</keyword>
<dbReference type="NCBIfam" id="TIGR01044">
    <property type="entry name" value="rplV_bact"/>
    <property type="match status" value="1"/>
</dbReference>
<dbReference type="InterPro" id="IPR036394">
    <property type="entry name" value="Ribosomal_uL22_sf"/>
</dbReference>
<reference evidence="11" key="1">
    <citation type="journal article" date="2020" name="mSystems">
        <title>Genome- and Community-Level Interaction Insights into Carbon Utilization and Element Cycling Functions of Hydrothermarchaeota in Hydrothermal Sediment.</title>
        <authorList>
            <person name="Zhou Z."/>
            <person name="Liu Y."/>
            <person name="Xu W."/>
            <person name="Pan J."/>
            <person name="Luo Z.H."/>
            <person name="Li M."/>
        </authorList>
    </citation>
    <scope>NUCLEOTIDE SEQUENCE [LARGE SCALE GENOMIC DNA]</scope>
    <source>
        <strain evidence="11">HyVt-76</strain>
    </source>
</reference>
<evidence type="ECO:0000256" key="3">
    <source>
        <dbReference type="ARBA" id="ARBA00022884"/>
    </source>
</evidence>
<dbReference type="Pfam" id="PF00237">
    <property type="entry name" value="Ribosomal_L22"/>
    <property type="match status" value="1"/>
</dbReference>